<protein>
    <submittedName>
        <fullName evidence="2">Uncharacterized protein</fullName>
    </submittedName>
</protein>
<evidence type="ECO:0000313" key="3">
    <source>
        <dbReference type="Proteomes" id="UP000243053"/>
    </source>
</evidence>
<keyword evidence="1" id="KW-0175">Coiled coil</keyword>
<dbReference type="AlphaFoldDB" id="A0A1Y5EVY3"/>
<evidence type="ECO:0000256" key="1">
    <source>
        <dbReference type="SAM" id="Coils"/>
    </source>
</evidence>
<evidence type="ECO:0000313" key="2">
    <source>
        <dbReference type="EMBL" id="OUR84747.1"/>
    </source>
</evidence>
<dbReference type="InterPro" id="IPR049841">
    <property type="entry name" value="VPA1267-like"/>
</dbReference>
<sequence>MANGQQSGKENLDTFLLWKITQTDDTYKEMVYRGQLNRSDIAIACGFGKSALRQNPAIKDELEKLEDELREREILPSKSEERIEKEIRPKEFDQSATGNTLNKRRLSKLEQENIELQAKVRELERKLEKYSELGDVIGELGMMPR</sequence>
<organism evidence="2 3">
    <name type="scientific">Colwellia psychrerythraea</name>
    <name type="common">Vibrio psychroerythus</name>
    <dbReference type="NCBI Taxonomy" id="28229"/>
    <lineage>
        <taxon>Bacteria</taxon>
        <taxon>Pseudomonadati</taxon>
        <taxon>Pseudomonadota</taxon>
        <taxon>Gammaproteobacteria</taxon>
        <taxon>Alteromonadales</taxon>
        <taxon>Colwelliaceae</taxon>
        <taxon>Colwellia</taxon>
    </lineage>
</organism>
<reference evidence="3" key="1">
    <citation type="journal article" date="2017" name="Proc. Natl. Acad. Sci. U.S.A.">
        <title>Simulation of Deepwater Horizon oil plume reveals substrate specialization within a complex community of hydrocarbon degraders.</title>
        <authorList>
            <person name="Hu P."/>
            <person name="Dubinsky E.A."/>
            <person name="Probst A.J."/>
            <person name="Wang J."/>
            <person name="Sieber C.M.K."/>
            <person name="Tom L.M."/>
            <person name="Gardinali P."/>
            <person name="Banfield J.F."/>
            <person name="Atlas R.M."/>
            <person name="Andersen G.L."/>
        </authorList>
    </citation>
    <scope>NUCLEOTIDE SEQUENCE [LARGE SCALE GENOMIC DNA]</scope>
</reference>
<proteinExistence type="predicted"/>
<dbReference type="NCBIfam" id="NF040697">
    <property type="entry name" value="VPA1267_fam"/>
    <property type="match status" value="1"/>
</dbReference>
<feature type="coiled-coil region" evidence="1">
    <location>
        <begin position="48"/>
        <end position="75"/>
    </location>
</feature>
<accession>A0A1Y5EVY3</accession>
<dbReference type="Proteomes" id="UP000243053">
    <property type="component" value="Unassembled WGS sequence"/>
</dbReference>
<gene>
    <name evidence="2" type="ORF">A9Q75_01505</name>
</gene>
<dbReference type="EMBL" id="MAAF01000010">
    <property type="protein sequence ID" value="OUR84747.1"/>
    <property type="molecule type" value="Genomic_DNA"/>
</dbReference>
<comment type="caution">
    <text evidence="2">The sequence shown here is derived from an EMBL/GenBank/DDBJ whole genome shotgun (WGS) entry which is preliminary data.</text>
</comment>
<feature type="coiled-coil region" evidence="1">
    <location>
        <begin position="99"/>
        <end position="133"/>
    </location>
</feature>
<name>A0A1Y5EVY3_COLPS</name>